<comment type="caution">
    <text evidence="8">The sequence shown here is derived from an EMBL/GenBank/DDBJ whole genome shotgun (WGS) entry which is preliminary data.</text>
</comment>
<dbReference type="GO" id="GO:0006465">
    <property type="term" value="P:signal peptide processing"/>
    <property type="evidence" value="ECO:0007669"/>
    <property type="project" value="InterPro"/>
</dbReference>
<feature type="domain" description="Peptidase S26" evidence="7">
    <location>
        <begin position="6"/>
        <end position="94"/>
    </location>
</feature>
<dbReference type="PROSITE" id="PS00761">
    <property type="entry name" value="SPASE_I_3"/>
    <property type="match status" value="1"/>
</dbReference>
<sequence length="144" mass="15283">MTGLAVAVVLAAVAVVWTRLRYVVVRVNGDSMAPTYRSGDLVLVRRARPGTVRRGQVVVFAEETPPEIAALLPGGRSWAVKRAAAVPDDPVPARHEAGPHGGGRVPAACLFVLGDNSEHSFDSRHFGFVPEGRVLGVVVRRLGS</sequence>
<evidence type="ECO:0000313" key="8">
    <source>
        <dbReference type="EMBL" id="NUW30418.1"/>
    </source>
</evidence>
<evidence type="ECO:0000256" key="1">
    <source>
        <dbReference type="ARBA" id="ARBA00000677"/>
    </source>
</evidence>
<keyword evidence="5" id="KW-0378">Hydrolase</keyword>
<dbReference type="AlphaFoldDB" id="A0A7Y6I2B9"/>
<evidence type="ECO:0000259" key="7">
    <source>
        <dbReference type="Pfam" id="PF10502"/>
    </source>
</evidence>
<reference evidence="8 9" key="1">
    <citation type="submission" date="2020-06" db="EMBL/GenBank/DDBJ databases">
        <title>Nonomuraea sp. SMC257, a novel actinomycete isolated from soil.</title>
        <authorList>
            <person name="Chanama M."/>
        </authorList>
    </citation>
    <scope>NUCLEOTIDE SEQUENCE [LARGE SCALE GENOMIC DNA]</scope>
    <source>
        <strain evidence="8 9">SMC257</strain>
    </source>
</reference>
<dbReference type="Proteomes" id="UP000586042">
    <property type="component" value="Unassembled WGS sequence"/>
</dbReference>
<feature type="active site" evidence="6">
    <location>
        <position position="31"/>
    </location>
</feature>
<dbReference type="InterPro" id="IPR019533">
    <property type="entry name" value="Peptidase_S26"/>
</dbReference>
<name>A0A7Y6I2B9_9ACTN</name>
<dbReference type="PANTHER" id="PTHR43390:SF1">
    <property type="entry name" value="CHLOROPLAST PROCESSING PEPTIDASE"/>
    <property type="match status" value="1"/>
</dbReference>
<comment type="catalytic activity">
    <reaction evidence="1">
        <text>Cleavage of hydrophobic, N-terminal signal or leader sequences from secreted and periplasmic proteins.</text>
        <dbReference type="EC" id="3.4.21.89"/>
    </reaction>
</comment>
<evidence type="ECO:0000256" key="5">
    <source>
        <dbReference type="ARBA" id="ARBA00022801"/>
    </source>
</evidence>
<keyword evidence="9" id="KW-1185">Reference proteome</keyword>
<dbReference type="InterPro" id="IPR000223">
    <property type="entry name" value="Pept_S26A_signal_pept_1"/>
</dbReference>
<evidence type="ECO:0000313" key="9">
    <source>
        <dbReference type="Proteomes" id="UP000586042"/>
    </source>
</evidence>
<dbReference type="Gene3D" id="2.10.109.10">
    <property type="entry name" value="Umud Fragment, subunit A"/>
    <property type="match status" value="1"/>
</dbReference>
<accession>A0A7Y6I2B9</accession>
<dbReference type="PRINTS" id="PR00727">
    <property type="entry name" value="LEADERPTASE"/>
</dbReference>
<dbReference type="PANTHER" id="PTHR43390">
    <property type="entry name" value="SIGNAL PEPTIDASE I"/>
    <property type="match status" value="1"/>
</dbReference>
<comment type="similarity">
    <text evidence="3">Belongs to the peptidase S26 family.</text>
</comment>
<dbReference type="EMBL" id="JABWGN010000001">
    <property type="protein sequence ID" value="NUW30418.1"/>
    <property type="molecule type" value="Genomic_DNA"/>
</dbReference>
<dbReference type="RefSeq" id="WP_175587851.1">
    <property type="nucleotide sequence ID" value="NZ_JABWGN010000001.1"/>
</dbReference>
<organism evidence="8 9">
    <name type="scientific">Nonomuraea montanisoli</name>
    <dbReference type="NCBI Taxonomy" id="2741721"/>
    <lineage>
        <taxon>Bacteria</taxon>
        <taxon>Bacillati</taxon>
        <taxon>Actinomycetota</taxon>
        <taxon>Actinomycetes</taxon>
        <taxon>Streptosporangiales</taxon>
        <taxon>Streptosporangiaceae</taxon>
        <taxon>Nonomuraea</taxon>
    </lineage>
</organism>
<evidence type="ECO:0000256" key="6">
    <source>
        <dbReference type="PIRSR" id="PIRSR600223-1"/>
    </source>
</evidence>
<evidence type="ECO:0000256" key="3">
    <source>
        <dbReference type="ARBA" id="ARBA00009370"/>
    </source>
</evidence>
<dbReference type="InterPro" id="IPR019758">
    <property type="entry name" value="Pept_S26A_signal_pept_1_CS"/>
</dbReference>
<dbReference type="InterPro" id="IPR036286">
    <property type="entry name" value="LexA/Signal_pep-like_sf"/>
</dbReference>
<evidence type="ECO:0000256" key="4">
    <source>
        <dbReference type="ARBA" id="ARBA00013208"/>
    </source>
</evidence>
<feature type="domain" description="Peptidase S26" evidence="7">
    <location>
        <begin position="102"/>
        <end position="139"/>
    </location>
</feature>
<proteinExistence type="inferred from homology"/>
<dbReference type="Pfam" id="PF10502">
    <property type="entry name" value="Peptidase_S26"/>
    <property type="match status" value="2"/>
</dbReference>
<dbReference type="EC" id="3.4.21.89" evidence="4"/>
<evidence type="ECO:0000256" key="2">
    <source>
        <dbReference type="ARBA" id="ARBA00004401"/>
    </source>
</evidence>
<dbReference type="GO" id="GO:0004252">
    <property type="term" value="F:serine-type endopeptidase activity"/>
    <property type="evidence" value="ECO:0007669"/>
    <property type="project" value="InterPro"/>
</dbReference>
<gene>
    <name evidence="8" type="ORF">HTZ77_03110</name>
</gene>
<comment type="subcellular location">
    <subcellularLocation>
        <location evidence="2">Cell membrane</location>
        <topology evidence="2">Single-pass type II membrane protein</topology>
    </subcellularLocation>
</comment>
<dbReference type="SUPFAM" id="SSF51306">
    <property type="entry name" value="LexA/Signal peptidase"/>
    <property type="match status" value="1"/>
</dbReference>
<dbReference type="GO" id="GO:0009003">
    <property type="term" value="F:signal peptidase activity"/>
    <property type="evidence" value="ECO:0007669"/>
    <property type="project" value="UniProtKB-EC"/>
</dbReference>
<dbReference type="GO" id="GO:0005886">
    <property type="term" value="C:plasma membrane"/>
    <property type="evidence" value="ECO:0007669"/>
    <property type="project" value="UniProtKB-SubCell"/>
</dbReference>
<feature type="active site" evidence="6">
    <location>
        <position position="81"/>
    </location>
</feature>
<dbReference type="CDD" id="cd06530">
    <property type="entry name" value="S26_SPase_I"/>
    <property type="match status" value="1"/>
</dbReference>
<protein>
    <recommendedName>
        <fullName evidence="4">signal peptidase I</fullName>
        <ecNumber evidence="4">3.4.21.89</ecNumber>
    </recommendedName>
</protein>